<keyword evidence="9" id="KW-1185">Reference proteome</keyword>
<evidence type="ECO:0000259" key="7">
    <source>
        <dbReference type="Pfam" id="PF04377"/>
    </source>
</evidence>
<evidence type="ECO:0000313" key="9">
    <source>
        <dbReference type="Proteomes" id="UP001530377"/>
    </source>
</evidence>
<dbReference type="Pfam" id="PF04376">
    <property type="entry name" value="ATE_N"/>
    <property type="match status" value="1"/>
</dbReference>
<feature type="domain" description="N-end rule aminoacyl transferase C-terminal" evidence="7">
    <location>
        <begin position="559"/>
        <end position="766"/>
    </location>
</feature>
<organism evidence="8 9">
    <name type="scientific">Cyclostephanos tholiformis</name>
    <dbReference type="NCBI Taxonomy" id="382380"/>
    <lineage>
        <taxon>Eukaryota</taxon>
        <taxon>Sar</taxon>
        <taxon>Stramenopiles</taxon>
        <taxon>Ochrophyta</taxon>
        <taxon>Bacillariophyta</taxon>
        <taxon>Coscinodiscophyceae</taxon>
        <taxon>Thalassiosirophycidae</taxon>
        <taxon>Stephanodiscales</taxon>
        <taxon>Stephanodiscaceae</taxon>
        <taxon>Cyclostephanos</taxon>
    </lineage>
</organism>
<feature type="region of interest" description="Disordered" evidence="5">
    <location>
        <begin position="274"/>
        <end position="307"/>
    </location>
</feature>
<dbReference type="AlphaFoldDB" id="A0ABD3RZX1"/>
<comment type="caution">
    <text evidence="8">The sequence shown here is derived from an EMBL/GenBank/DDBJ whole genome shotgun (WGS) entry which is preliminary data.</text>
</comment>
<feature type="compositionally biased region" description="Polar residues" evidence="5">
    <location>
        <begin position="30"/>
        <end position="53"/>
    </location>
</feature>
<dbReference type="Proteomes" id="UP001530377">
    <property type="component" value="Unassembled WGS sequence"/>
</dbReference>
<protein>
    <recommendedName>
        <fullName evidence="2">arginyltransferase</fullName>
        <ecNumber evidence="2">2.3.2.8</ecNumber>
    </recommendedName>
</protein>
<gene>
    <name evidence="8" type="ORF">ACHAXA_010955</name>
</gene>
<proteinExistence type="inferred from homology"/>
<keyword evidence="4" id="KW-0012">Acyltransferase</keyword>
<evidence type="ECO:0000256" key="2">
    <source>
        <dbReference type="ARBA" id="ARBA00012025"/>
    </source>
</evidence>
<dbReference type="InterPro" id="IPR007471">
    <property type="entry name" value="N-end_Aminoacyl_Trfase_N"/>
</dbReference>
<dbReference type="EMBL" id="JALLPB020000093">
    <property type="protein sequence ID" value="KAL3817735.1"/>
    <property type="molecule type" value="Genomic_DNA"/>
</dbReference>
<evidence type="ECO:0000256" key="1">
    <source>
        <dbReference type="ARBA" id="ARBA00009991"/>
    </source>
</evidence>
<keyword evidence="3" id="KW-0808">Transferase</keyword>
<dbReference type="PANTHER" id="PTHR21367:SF1">
    <property type="entry name" value="ARGINYL-TRNA--PROTEIN TRANSFERASE 1"/>
    <property type="match status" value="1"/>
</dbReference>
<name>A0ABD3RZX1_9STRA</name>
<dbReference type="GO" id="GO:0004057">
    <property type="term" value="F:arginyl-tRNA--protein transferase activity"/>
    <property type="evidence" value="ECO:0007669"/>
    <property type="project" value="UniProtKB-EC"/>
</dbReference>
<dbReference type="InterPro" id="IPR007472">
    <property type="entry name" value="N-end_Aminoacyl_Trfase_C"/>
</dbReference>
<comment type="similarity">
    <text evidence="1">Belongs to the R-transferase family.</text>
</comment>
<reference evidence="8 9" key="1">
    <citation type="submission" date="2024-10" db="EMBL/GenBank/DDBJ databases">
        <title>Updated reference genomes for cyclostephanoid diatoms.</title>
        <authorList>
            <person name="Roberts W.R."/>
            <person name="Alverson A.J."/>
        </authorList>
    </citation>
    <scope>NUCLEOTIDE SEQUENCE [LARGE SCALE GENOMIC DNA]</scope>
    <source>
        <strain evidence="8 9">AJA228-03</strain>
    </source>
</reference>
<evidence type="ECO:0000256" key="3">
    <source>
        <dbReference type="ARBA" id="ARBA00022679"/>
    </source>
</evidence>
<dbReference type="InterPro" id="IPR030700">
    <property type="entry name" value="N-end_Aminoacyl_Trfase"/>
</dbReference>
<sequence length="861" mass="97012">MVMDFIPEKSSLGSGSGGINDSTHIPHGQSAGTRPMSSTTNNEPTQPRPNFSRRNSIEASLDEGCDACCFGAIEGIDSKQQNNNTTIELPRYSGCGINEKAVTRICGTSRSKCGYCGGKRMHVLSVRDAYNSIVVCRSAKEHDGDDEYSDAVKNYEHVDESRTSKSYGLLFDRIPYVTYEVLISRGWRRSGKHLYRPHNFESCCPAISIRLDVLKFNSSKSVAQVEGDGSDLARAVLIRGSKSQRKVGRTILRELQSYNTKCIHQAEARFLSQAKRKHKKSRNLSPKWDHDETDYNSNTTPPKSTMPDLAVFKNRVQAHKFDHVIMHPLIEELSRTVYHVVTHEAKKSAASAQVETCGDVDEEDRPRWEWWNDDVNDDDIIIPKWCSFKVSLPSGDSTRQTCATTVSIPIVVSTSACAAASGRSGVDRALLAHSVVDSLKRFARDNPSSQCIMGGYKLNLQVVEVSCHEESGHVHVSLKFSSTVATGCNFDYIPSTSEMPVTKSEKEANPISEFLMRHEANAHELSGAAYIQEKNYPQQRFLTVRSVPAHVSSLQPEVHQLFCRYQAAVHGELDPFFGVNESANTIDDLHDYNSYRQSNPLGFLDVERAYSHLDEIRRSKIKISYLAFYRFLGETPVLQDRKRSQENLPDEDGYDIHVPFGTYHQQYRLSTSKDVFDGPLIAVGVADILPHCFSSVYSFYDPTLSCSFKLGKYTALREIEWVRRASKYRPDLHYYYLGLTNDKGYYIHSCAKMTYKAEYKPSELLCPVNLNWVDFEVGKKRLEEFSPIRHCCALSDCQASYNFGSKFRIEEVTLDIGEKEPHLVQVGMLDKKGREAVDPHVMEFVSEVGADISHAFIIKLI</sequence>
<dbReference type="PANTHER" id="PTHR21367">
    <property type="entry name" value="ARGININE-TRNA-PROTEIN TRANSFERASE 1"/>
    <property type="match status" value="1"/>
</dbReference>
<evidence type="ECO:0000313" key="8">
    <source>
        <dbReference type="EMBL" id="KAL3817735.1"/>
    </source>
</evidence>
<feature type="region of interest" description="Disordered" evidence="5">
    <location>
        <begin position="1"/>
        <end position="53"/>
    </location>
</feature>
<dbReference type="Pfam" id="PF04377">
    <property type="entry name" value="ATE_C"/>
    <property type="match status" value="1"/>
</dbReference>
<evidence type="ECO:0000256" key="5">
    <source>
        <dbReference type="SAM" id="MobiDB-lite"/>
    </source>
</evidence>
<evidence type="ECO:0000256" key="4">
    <source>
        <dbReference type="ARBA" id="ARBA00023315"/>
    </source>
</evidence>
<feature type="domain" description="N-end aminoacyl transferase N-terminal" evidence="6">
    <location>
        <begin position="111"/>
        <end position="221"/>
    </location>
</feature>
<evidence type="ECO:0000259" key="6">
    <source>
        <dbReference type="Pfam" id="PF04376"/>
    </source>
</evidence>
<dbReference type="EC" id="2.3.2.8" evidence="2"/>
<accession>A0ABD3RZX1</accession>